<feature type="compositionally biased region" description="Basic and acidic residues" evidence="3">
    <location>
        <begin position="781"/>
        <end position="806"/>
    </location>
</feature>
<dbReference type="OrthoDB" id="10254377at2759"/>
<dbReference type="Gene3D" id="1.20.870.10">
    <property type="entry name" value="Son of sevenless (SoS) protein Chain: S domain 1"/>
    <property type="match status" value="1"/>
</dbReference>
<dbReference type="Pfam" id="PF00618">
    <property type="entry name" value="RasGEF_N"/>
    <property type="match status" value="1"/>
</dbReference>
<dbReference type="CDD" id="cd06224">
    <property type="entry name" value="REM"/>
    <property type="match status" value="1"/>
</dbReference>
<feature type="compositionally biased region" description="Polar residues" evidence="3">
    <location>
        <begin position="657"/>
        <end position="670"/>
    </location>
</feature>
<dbReference type="GO" id="GO:0007265">
    <property type="term" value="P:Ras protein signal transduction"/>
    <property type="evidence" value="ECO:0007669"/>
    <property type="project" value="TreeGrafter"/>
</dbReference>
<dbReference type="PANTHER" id="PTHR23113:SF363">
    <property type="entry name" value="PROTEIN SON OF SEVENLESS"/>
    <property type="match status" value="1"/>
</dbReference>
<feature type="region of interest" description="Disordered" evidence="3">
    <location>
        <begin position="1508"/>
        <end position="1535"/>
    </location>
</feature>
<evidence type="ECO:0000313" key="7">
    <source>
        <dbReference type="Proteomes" id="UP000703661"/>
    </source>
</evidence>
<feature type="region of interest" description="Disordered" evidence="3">
    <location>
        <begin position="88"/>
        <end position="194"/>
    </location>
</feature>
<evidence type="ECO:0000259" key="4">
    <source>
        <dbReference type="PROSITE" id="PS50009"/>
    </source>
</evidence>
<dbReference type="SMART" id="SM00229">
    <property type="entry name" value="RasGEFN"/>
    <property type="match status" value="1"/>
</dbReference>
<evidence type="ECO:0000256" key="3">
    <source>
        <dbReference type="SAM" id="MobiDB-lite"/>
    </source>
</evidence>
<feature type="compositionally biased region" description="Basic and acidic residues" evidence="3">
    <location>
        <begin position="167"/>
        <end position="192"/>
    </location>
</feature>
<keyword evidence="7" id="KW-1185">Reference proteome</keyword>
<evidence type="ECO:0000313" key="6">
    <source>
        <dbReference type="EMBL" id="KAG0010103.1"/>
    </source>
</evidence>
<feature type="compositionally biased region" description="Low complexity" evidence="3">
    <location>
        <begin position="115"/>
        <end position="137"/>
    </location>
</feature>
<gene>
    <name evidence="6" type="ORF">BGZ80_001785</name>
</gene>
<feature type="region of interest" description="Disordered" evidence="3">
    <location>
        <begin position="710"/>
        <end position="755"/>
    </location>
</feature>
<feature type="compositionally biased region" description="Polar residues" evidence="3">
    <location>
        <begin position="1287"/>
        <end position="1297"/>
    </location>
</feature>
<feature type="region of interest" description="Disordered" evidence="3">
    <location>
        <begin position="446"/>
        <end position="684"/>
    </location>
</feature>
<dbReference type="Proteomes" id="UP000703661">
    <property type="component" value="Unassembled WGS sequence"/>
</dbReference>
<comment type="caution">
    <text evidence="6">The sequence shown here is derived from an EMBL/GenBank/DDBJ whole genome shotgun (WGS) entry which is preliminary data.</text>
</comment>
<feature type="region of interest" description="Disordered" evidence="3">
    <location>
        <begin position="781"/>
        <end position="835"/>
    </location>
</feature>
<feature type="region of interest" description="Disordered" evidence="3">
    <location>
        <begin position="1"/>
        <end position="73"/>
    </location>
</feature>
<feature type="region of interest" description="Disordered" evidence="3">
    <location>
        <begin position="894"/>
        <end position="927"/>
    </location>
</feature>
<dbReference type="Pfam" id="PF00617">
    <property type="entry name" value="RasGEF"/>
    <property type="match status" value="1"/>
</dbReference>
<feature type="compositionally biased region" description="Acidic residues" evidence="3">
    <location>
        <begin position="466"/>
        <end position="484"/>
    </location>
</feature>
<dbReference type="Gene3D" id="1.10.840.10">
    <property type="entry name" value="Ras guanine-nucleotide exchange factors catalytic domain"/>
    <property type="match status" value="1"/>
</dbReference>
<feature type="region of interest" description="Disordered" evidence="3">
    <location>
        <begin position="212"/>
        <end position="241"/>
    </location>
</feature>
<dbReference type="InterPro" id="IPR008937">
    <property type="entry name" value="Ras-like_GEF"/>
</dbReference>
<organism evidence="6 7">
    <name type="scientific">Entomortierella chlamydospora</name>
    <dbReference type="NCBI Taxonomy" id="101097"/>
    <lineage>
        <taxon>Eukaryota</taxon>
        <taxon>Fungi</taxon>
        <taxon>Fungi incertae sedis</taxon>
        <taxon>Mucoromycota</taxon>
        <taxon>Mortierellomycotina</taxon>
        <taxon>Mortierellomycetes</taxon>
        <taxon>Mortierellales</taxon>
        <taxon>Mortierellaceae</taxon>
        <taxon>Entomortierella</taxon>
    </lineage>
</organism>
<evidence type="ECO:0000259" key="5">
    <source>
        <dbReference type="PROSITE" id="PS50212"/>
    </source>
</evidence>
<proteinExistence type="predicted"/>
<dbReference type="PANTHER" id="PTHR23113">
    <property type="entry name" value="GUANINE NUCLEOTIDE EXCHANGE FACTOR"/>
    <property type="match status" value="1"/>
</dbReference>
<dbReference type="SUPFAM" id="SSF48366">
    <property type="entry name" value="Ras GEF"/>
    <property type="match status" value="1"/>
</dbReference>
<feature type="compositionally biased region" description="Basic and acidic residues" evidence="3">
    <location>
        <begin position="504"/>
        <end position="514"/>
    </location>
</feature>
<dbReference type="InterPro" id="IPR036964">
    <property type="entry name" value="RASGEF_cat_dom_sf"/>
</dbReference>
<feature type="domain" description="N-terminal Ras-GEF" evidence="5">
    <location>
        <begin position="245"/>
        <end position="365"/>
    </location>
</feature>
<feature type="region of interest" description="Disordered" evidence="3">
    <location>
        <begin position="1285"/>
        <end position="1305"/>
    </location>
</feature>
<feature type="region of interest" description="Disordered" evidence="3">
    <location>
        <begin position="1111"/>
        <end position="1136"/>
    </location>
</feature>
<feature type="compositionally biased region" description="Basic and acidic residues" evidence="3">
    <location>
        <begin position="543"/>
        <end position="561"/>
    </location>
</feature>
<feature type="compositionally biased region" description="Polar residues" evidence="3">
    <location>
        <begin position="1"/>
        <end position="35"/>
    </location>
</feature>
<feature type="compositionally biased region" description="Polar residues" evidence="3">
    <location>
        <begin position="1475"/>
        <end position="1496"/>
    </location>
</feature>
<feature type="compositionally biased region" description="Polar residues" evidence="3">
    <location>
        <begin position="138"/>
        <end position="148"/>
    </location>
</feature>
<dbReference type="PROSITE" id="PS50009">
    <property type="entry name" value="RASGEF_CAT"/>
    <property type="match status" value="1"/>
</dbReference>
<name>A0A9P6MQN2_9FUNG</name>
<feature type="region of interest" description="Disordered" evidence="3">
    <location>
        <begin position="1433"/>
        <end position="1496"/>
    </location>
</feature>
<evidence type="ECO:0000256" key="1">
    <source>
        <dbReference type="ARBA" id="ARBA00022658"/>
    </source>
</evidence>
<sequence length="1641" mass="183236">MTTNSIHNIPLFSQSQEQPSTTASVNDQLINSASRINMDEQGYHWDSPATPQDNLSNVPATMPNHAPSIFDDIQSDDNESYIIWSSSSASSLKKPTSAPTTTATPTLQHQTIPRPANSAPAHSPSSASAIAAATTSTQHPLSLPSATSKEVLPPSIAQGGSATKRWSAKETFKSKDKGKGVPDHDPATRQHSQDILNSRFAGAVRSMDAAMSTGQAKLSKSASNSEPTAEAVAAGGSPKKVTDDPDRVIMAATVEKLVEKLTSEIDYTFLTDFFLIYRLFIAPTALLNLFILRFNWALIDDSPQRQIVRIRTFVALRHWILNYFGYDFMRSKELRQKLNTHLRSLSKHPLVVESQRDQRIIRELRRYVQSLKKIYYRNITQQKLERQARKLGERQARRLQARRGSSLACRESSVEWSGILVSESDSQRPLPSRRSSTVAQEILNRVGNASESLTEELTVEFRSSEQSEEDDSEMGDSMDIEDNFEPSSGNSLYDSEEDSNYSTPEDRDPEREYTTDDDELYEDGQRGDITDSESESLASSQEDNSHGRIRIRDAAFTKECRLPSPPFSPRSQKFQQERSASLRSQQPPQSIASSMASRARNRGKRPPLPDFEGAESNSAANLDPPSPSFFHSMGANRRSRTKTKSQPLSIVMPALSPYTQTGSPLSNRGSIRSIEPYINPPPRSIQSIEKKKTWSKYMSATVGRLSKMKKVFSSSSRKGHRHSLPSSSIHSGTNTSKRTASGITHSSRYWQGNRSDPEGDKFSHYLLGSCTGMNMLISSSEDRHLSTDRRFTSERDHQREEVRSDWSSDDDYSQYEMTRRSSRQVPSQDELALEEPEAMDPQLLEARLEQAQYLPYVELNPGHVEISQPTACRGYELANARDDTIFDVCSECEREKSGPRPTNPCPTNQRDTVLTLGDKAPEGSNREDNLNVATQKRDPTFRSTWATYSPTNPSKAYHSPSQIIRKQWSHGNIDDRFVQKMSRCDQDLPQSQMDGEDQEPQYVSAPQEATTFHSLRSDVHNNPSVSNPTTIYEQAVQNNDLPRRHPSDTQHMDWDQTEAAVEETSIPNPHSVQGPCYVSLHPLQPEGEGDQDIGFNTTTSTPLDELTEAQSIKPFDSAPRVNSNIQPPPPAHYRSQPLTLVRPSLPKARSKSQPHLLNSFSDPEISAQSTNKATLKLEGRCSHVNSLQSSRARQTHATPPFMSRENSYFQECSRPGHISRQPGMDATLHQPLEPVSFSMKEPRKLPMVLRYRSELIAQQLCLIERELLNQIQWYELVDAGWAKKPASTDQPKVTTAAETEASDKETVGVASEVTRRTVRRDESQGIKKLVARFNLSCQWVASEIVKTRDLDMRVKVVEKFIRIAHTCYNHSNFSSLIQLMLGLQAPSVSRLNQTWDRVRAQEMRIMRDLVEFTLPLRNWKHLRDAMKNIADEWGGSGSEATPSSPPATEKPSSGSGVAFFNRRSSKSMAGAFASMTPSRRPSASQPSDSNTAATSTLPSSFFSNLQASGKAPSVPFSPPTMSTSAKSKDKEKSGRQGGCIPFLGLYLSDLVFNSELPSYIEPITHASSSGSENGKLVNIHKHRTTATIIKRVLAFRAMTARYPFQPEPEVHELLMAIVGLEPAEQTRQSYLCEERASDTAR</sequence>
<feature type="compositionally biased region" description="Polar residues" evidence="3">
    <location>
        <begin position="724"/>
        <end position="754"/>
    </location>
</feature>
<dbReference type="EMBL" id="JAAAID010001415">
    <property type="protein sequence ID" value="KAG0010103.1"/>
    <property type="molecule type" value="Genomic_DNA"/>
</dbReference>
<evidence type="ECO:0000256" key="2">
    <source>
        <dbReference type="PROSITE-ProRule" id="PRU00168"/>
    </source>
</evidence>
<feature type="compositionally biased region" description="Polar residues" evidence="3">
    <location>
        <begin position="49"/>
        <end position="59"/>
    </location>
</feature>
<dbReference type="GO" id="GO:0005886">
    <property type="term" value="C:plasma membrane"/>
    <property type="evidence" value="ECO:0007669"/>
    <property type="project" value="TreeGrafter"/>
</dbReference>
<keyword evidence="1 2" id="KW-0344">Guanine-nucleotide releasing factor</keyword>
<dbReference type="GO" id="GO:0005085">
    <property type="term" value="F:guanyl-nucleotide exchange factor activity"/>
    <property type="evidence" value="ECO:0007669"/>
    <property type="project" value="UniProtKB-KW"/>
</dbReference>
<feature type="domain" description="Ras-GEF" evidence="4">
    <location>
        <begin position="1252"/>
        <end position="1635"/>
    </location>
</feature>
<accession>A0A9P6MQN2</accession>
<dbReference type="SMART" id="SM00147">
    <property type="entry name" value="RasGEF"/>
    <property type="match status" value="1"/>
</dbReference>
<dbReference type="PROSITE" id="PS50212">
    <property type="entry name" value="RASGEF_NTER"/>
    <property type="match status" value="1"/>
</dbReference>
<reference evidence="6" key="1">
    <citation type="journal article" date="2020" name="Fungal Divers.">
        <title>Resolving the Mortierellaceae phylogeny through synthesis of multi-gene phylogenetics and phylogenomics.</title>
        <authorList>
            <person name="Vandepol N."/>
            <person name="Liber J."/>
            <person name="Desiro A."/>
            <person name="Na H."/>
            <person name="Kennedy M."/>
            <person name="Barry K."/>
            <person name="Grigoriev I.V."/>
            <person name="Miller A.N."/>
            <person name="O'Donnell K."/>
            <person name="Stajich J.E."/>
            <person name="Bonito G."/>
        </authorList>
    </citation>
    <scope>NUCLEOTIDE SEQUENCE</scope>
    <source>
        <strain evidence="6">NRRL 2769</strain>
    </source>
</reference>
<feature type="compositionally biased region" description="Low complexity" evidence="3">
    <location>
        <begin position="88"/>
        <end position="107"/>
    </location>
</feature>
<feature type="compositionally biased region" description="Polar residues" evidence="3">
    <location>
        <begin position="212"/>
        <end position="227"/>
    </location>
</feature>
<dbReference type="InterPro" id="IPR000651">
    <property type="entry name" value="Ras-like_Gua-exchang_fac_N"/>
</dbReference>
<feature type="compositionally biased region" description="Polar residues" evidence="3">
    <location>
        <begin position="569"/>
        <end position="596"/>
    </location>
</feature>
<dbReference type="InterPro" id="IPR001895">
    <property type="entry name" value="RASGEF_cat_dom"/>
</dbReference>
<dbReference type="InterPro" id="IPR023578">
    <property type="entry name" value="Ras_GEF_dom_sf"/>
</dbReference>
<evidence type="ECO:0008006" key="8">
    <source>
        <dbReference type="Google" id="ProtNLM"/>
    </source>
</evidence>
<protein>
    <recommendedName>
        <fullName evidence="8">Ras GEF</fullName>
    </recommendedName>
</protein>